<reference evidence="10" key="4">
    <citation type="submission" date="2025-08" db="UniProtKB">
        <authorList>
            <consortium name="Ensembl"/>
        </authorList>
    </citation>
    <scope>IDENTIFICATION</scope>
</reference>
<dbReference type="PROSITE" id="PS51220">
    <property type="entry name" value="NIDO"/>
    <property type="match status" value="1"/>
</dbReference>
<keyword evidence="2 6" id="KW-0472">Membrane</keyword>
<dbReference type="PROSITE" id="PS50026">
    <property type="entry name" value="EGF_3"/>
    <property type="match status" value="1"/>
</dbReference>
<evidence type="ECO:0000313" key="11">
    <source>
        <dbReference type="Proteomes" id="UP000314986"/>
    </source>
</evidence>
<evidence type="ECO:0000256" key="1">
    <source>
        <dbReference type="ARBA" id="ARBA00004370"/>
    </source>
</evidence>
<dbReference type="PANTHER" id="PTHR13802">
    <property type="entry name" value="MUCIN 4-RELATED"/>
    <property type="match status" value="1"/>
</dbReference>
<dbReference type="InterPro" id="IPR003886">
    <property type="entry name" value="NIDO_dom"/>
</dbReference>
<name>A0A4W3HV44_CALMI</name>
<evidence type="ECO:0000256" key="4">
    <source>
        <dbReference type="PROSITE-ProRule" id="PRU00076"/>
    </source>
</evidence>
<evidence type="ECO:0000256" key="5">
    <source>
        <dbReference type="SAM" id="MobiDB-lite"/>
    </source>
</evidence>
<dbReference type="AlphaFoldDB" id="A0A4W3HV44"/>
<feature type="disulfide bond" evidence="4">
    <location>
        <begin position="685"/>
        <end position="694"/>
    </location>
</feature>
<dbReference type="InterPro" id="IPR001846">
    <property type="entry name" value="VWF_type-D"/>
</dbReference>
<dbReference type="OMA" id="CEFNANI"/>
<evidence type="ECO:0000259" key="9">
    <source>
        <dbReference type="PROSITE" id="PS51233"/>
    </source>
</evidence>
<dbReference type="PROSITE" id="PS51233">
    <property type="entry name" value="VWFD"/>
    <property type="match status" value="1"/>
</dbReference>
<reference evidence="11" key="2">
    <citation type="journal article" date="2007" name="PLoS Biol.">
        <title>Survey sequencing and comparative analysis of the elephant shark (Callorhinchus milii) genome.</title>
        <authorList>
            <person name="Venkatesh B."/>
            <person name="Kirkness E.F."/>
            <person name="Loh Y.H."/>
            <person name="Halpern A.L."/>
            <person name="Lee A.P."/>
            <person name="Johnson J."/>
            <person name="Dandona N."/>
            <person name="Viswanathan L.D."/>
            <person name="Tay A."/>
            <person name="Venter J.C."/>
            <person name="Strausberg R.L."/>
            <person name="Brenner S."/>
        </authorList>
    </citation>
    <scope>NUCLEOTIDE SEQUENCE [LARGE SCALE GENOMIC DNA]</scope>
</reference>
<evidence type="ECO:0000256" key="3">
    <source>
        <dbReference type="ARBA" id="ARBA00023157"/>
    </source>
</evidence>
<dbReference type="GO" id="GO:0016020">
    <property type="term" value="C:membrane"/>
    <property type="evidence" value="ECO:0007669"/>
    <property type="project" value="UniProtKB-SubCell"/>
</dbReference>
<keyword evidence="6" id="KW-1133">Transmembrane helix</keyword>
<proteinExistence type="predicted"/>
<dbReference type="GeneTree" id="ENSGT00730000110943"/>
<dbReference type="Proteomes" id="UP000314986">
    <property type="component" value="Unassembled WGS sequence"/>
</dbReference>
<dbReference type="GO" id="GO:0007160">
    <property type="term" value="P:cell-matrix adhesion"/>
    <property type="evidence" value="ECO:0007669"/>
    <property type="project" value="InterPro"/>
</dbReference>
<evidence type="ECO:0000313" key="10">
    <source>
        <dbReference type="Ensembl" id="ENSCMIP00000020196.1"/>
    </source>
</evidence>
<keyword evidence="6" id="KW-0812">Transmembrane</keyword>
<dbReference type="SMART" id="SM00181">
    <property type="entry name" value="EGF"/>
    <property type="match status" value="2"/>
</dbReference>
<keyword evidence="3 4" id="KW-1015">Disulfide bond</keyword>
<dbReference type="Gene3D" id="2.10.25.10">
    <property type="entry name" value="Laminin"/>
    <property type="match status" value="1"/>
</dbReference>
<feature type="transmembrane region" description="Helical" evidence="6">
    <location>
        <begin position="880"/>
        <end position="904"/>
    </location>
</feature>
<evidence type="ECO:0000256" key="6">
    <source>
        <dbReference type="SAM" id="Phobius"/>
    </source>
</evidence>
<protein>
    <recommendedName>
        <fullName evidence="12">EGF-like domain-containing protein</fullName>
    </recommendedName>
</protein>
<comment type="caution">
    <text evidence="4">Lacks conserved residue(s) required for the propagation of feature annotation.</text>
</comment>
<dbReference type="Pfam" id="PF00094">
    <property type="entry name" value="VWD"/>
    <property type="match status" value="1"/>
</dbReference>
<feature type="domain" description="VWFD" evidence="9">
    <location>
        <begin position="361"/>
        <end position="542"/>
    </location>
</feature>
<keyword evidence="11" id="KW-1185">Reference proteome</keyword>
<dbReference type="GO" id="GO:0005176">
    <property type="term" value="F:ErbB-2 class receptor binding"/>
    <property type="evidence" value="ECO:0007669"/>
    <property type="project" value="TreeGrafter"/>
</dbReference>
<dbReference type="InParanoid" id="A0A4W3HV44"/>
<dbReference type="SMART" id="SM00216">
    <property type="entry name" value="VWD"/>
    <property type="match status" value="1"/>
</dbReference>
<sequence length="939" mass="105023">AIQPTESVPAHRASPTTLPYPKTPSSSAPPPLLAGQEGLINQWSDTGLERDRKSETQREHTSDVTSPIFKPEIGFPMGNSLQFLLYFTDNGLIVFPSAESEVYRYTNPFSGGFTASSTIPMIAAFWADADLSAGATVFYQEYHTYRSESPSLIQRVEGIIKKYFEIQYKAKWTLKITWDKIPAFPTNTFQAVLSTDGSQSFVLIFYKCDGMNWDVSTLVSTNVLIGFNSGDGYFENDKQTELTVTERYRPDKYIGTNTDLKGLWAYKLIEGSPQKNYRAECLNWFLSEPDPANWNQALFSCPCTFNQGQYIIHIIDYQSSWTEFDLDPYNWCCIKVDDPLFCSYYEMKRPKDMCQGYRAPTAVLALGDPHFTTIDGLNYTFNGLGDYVLVNVQDSSTKTIFKLHGRTGQTGSAKATNFMAFAAQHLSTKNTTSIYFVVLDTSKEIYEDGAFSLEKSASGSTITATFDGGISLTATAKFAMLTIAVFLPEDYLNKTEGLFGLWNRDPNDDLKMPNGTIIPINSTESAIFDYGRTCEFNANISEMGDQLYQEYSDPREDSIRFNINRVYLFKIPSISSNFVLNSTANGTLTWIPRSTDGFFLEIEATGSNNASSVVHPRLVLCNCNNNGECNFNETLRINGSSVYVRNGTTCAAILCDSSPCPASYCDNGVTCIPEPTNACSPSCECPPQYQGDRCSLPTSQFMAEPLSSKFPQLLISLKTGLANITNVLLCINRALSGRIATAVASSFNYNGNKTIIDFLNDELINEIIKAFNKQRSRRSLQDETVDFETVNRDDIQDVKKVLQYELLSHFSCNNTVFAGYVVQWDEQDGVVCRSPCDMDHCLNEAKCQHLPTGPQCICIPRTIYSTFGDRCEHLSMNLRAFFGILFGALAFLLLLLLAIFLIVWKCKTSKRQQLINDTSRYATSHTNAKNIQIIPNFIF</sequence>
<evidence type="ECO:0008006" key="12">
    <source>
        <dbReference type="Google" id="ProtNLM"/>
    </source>
</evidence>
<organism evidence="10 11">
    <name type="scientific">Callorhinchus milii</name>
    <name type="common">Ghost shark</name>
    <dbReference type="NCBI Taxonomy" id="7868"/>
    <lineage>
        <taxon>Eukaryota</taxon>
        <taxon>Metazoa</taxon>
        <taxon>Chordata</taxon>
        <taxon>Craniata</taxon>
        <taxon>Vertebrata</taxon>
        <taxon>Chondrichthyes</taxon>
        <taxon>Holocephali</taxon>
        <taxon>Chimaeriformes</taxon>
        <taxon>Callorhinchidae</taxon>
        <taxon>Callorhinchus</taxon>
    </lineage>
</organism>
<feature type="domain" description="NIDO" evidence="8">
    <location>
        <begin position="124"/>
        <end position="271"/>
    </location>
</feature>
<comment type="subcellular location">
    <subcellularLocation>
        <location evidence="1">Membrane</location>
    </subcellularLocation>
</comment>
<dbReference type="SMART" id="SM00539">
    <property type="entry name" value="NIDO"/>
    <property type="match status" value="1"/>
</dbReference>
<evidence type="ECO:0000256" key="2">
    <source>
        <dbReference type="ARBA" id="ARBA00023136"/>
    </source>
</evidence>
<dbReference type="CDD" id="cd00054">
    <property type="entry name" value="EGF_CA"/>
    <property type="match status" value="1"/>
</dbReference>
<dbReference type="PROSITE" id="PS00022">
    <property type="entry name" value="EGF_1"/>
    <property type="match status" value="1"/>
</dbReference>
<evidence type="ECO:0000259" key="8">
    <source>
        <dbReference type="PROSITE" id="PS51220"/>
    </source>
</evidence>
<dbReference type="Pfam" id="PF06119">
    <property type="entry name" value="NIDO"/>
    <property type="match status" value="1"/>
</dbReference>
<dbReference type="InterPro" id="IPR000742">
    <property type="entry name" value="EGF"/>
</dbReference>
<keyword evidence="4" id="KW-0245">EGF-like domain</keyword>
<dbReference type="PANTHER" id="PTHR13802:SF52">
    <property type="entry name" value="MUCIN-4"/>
    <property type="match status" value="1"/>
</dbReference>
<reference evidence="11" key="1">
    <citation type="journal article" date="2006" name="Science">
        <title>Ancient noncoding elements conserved in the human genome.</title>
        <authorList>
            <person name="Venkatesh B."/>
            <person name="Kirkness E.F."/>
            <person name="Loh Y.H."/>
            <person name="Halpern A.L."/>
            <person name="Lee A.P."/>
            <person name="Johnson J."/>
            <person name="Dandona N."/>
            <person name="Viswanathan L.D."/>
            <person name="Tay A."/>
            <person name="Venter J.C."/>
            <person name="Strausberg R.L."/>
            <person name="Brenner S."/>
        </authorList>
    </citation>
    <scope>NUCLEOTIDE SEQUENCE [LARGE SCALE GENOMIC DNA]</scope>
</reference>
<evidence type="ECO:0000259" key="7">
    <source>
        <dbReference type="PROSITE" id="PS50026"/>
    </source>
</evidence>
<reference evidence="11" key="3">
    <citation type="journal article" date="2014" name="Nature">
        <title>Elephant shark genome provides unique insights into gnathostome evolution.</title>
        <authorList>
            <consortium name="International Elephant Shark Genome Sequencing Consortium"/>
            <person name="Venkatesh B."/>
            <person name="Lee A.P."/>
            <person name="Ravi V."/>
            <person name="Maurya A.K."/>
            <person name="Lian M.M."/>
            <person name="Swann J.B."/>
            <person name="Ohta Y."/>
            <person name="Flajnik M.F."/>
            <person name="Sutoh Y."/>
            <person name="Kasahara M."/>
            <person name="Hoon S."/>
            <person name="Gangu V."/>
            <person name="Roy S.W."/>
            <person name="Irimia M."/>
            <person name="Korzh V."/>
            <person name="Kondrychyn I."/>
            <person name="Lim Z.W."/>
            <person name="Tay B.H."/>
            <person name="Tohari S."/>
            <person name="Kong K.W."/>
            <person name="Ho S."/>
            <person name="Lorente-Galdos B."/>
            <person name="Quilez J."/>
            <person name="Marques-Bonet T."/>
            <person name="Raney B.J."/>
            <person name="Ingham P.W."/>
            <person name="Tay A."/>
            <person name="Hillier L.W."/>
            <person name="Minx P."/>
            <person name="Boehm T."/>
            <person name="Wilson R.K."/>
            <person name="Brenner S."/>
            <person name="Warren W.C."/>
        </authorList>
    </citation>
    <scope>NUCLEOTIDE SEQUENCE [LARGE SCALE GENOMIC DNA]</scope>
</reference>
<reference evidence="10" key="5">
    <citation type="submission" date="2025-09" db="UniProtKB">
        <authorList>
            <consortium name="Ensembl"/>
        </authorList>
    </citation>
    <scope>IDENTIFICATION</scope>
</reference>
<feature type="domain" description="EGF-like" evidence="7">
    <location>
        <begin position="656"/>
        <end position="695"/>
    </location>
</feature>
<feature type="region of interest" description="Disordered" evidence="5">
    <location>
        <begin position="1"/>
        <end position="39"/>
    </location>
</feature>
<dbReference type="Ensembl" id="ENSCMIT00000020568.1">
    <property type="protein sequence ID" value="ENSCMIP00000020196.1"/>
    <property type="gene ID" value="ENSCMIG00000009333.1"/>
</dbReference>
<dbReference type="InterPro" id="IPR051495">
    <property type="entry name" value="Epithelial_Barrier/Signaling"/>
</dbReference>
<accession>A0A4W3HV44</accession>